<keyword evidence="11" id="KW-1185">Reference proteome</keyword>
<evidence type="ECO:0000313" key="10">
    <source>
        <dbReference type="EMBL" id="QKG81129.1"/>
    </source>
</evidence>
<evidence type="ECO:0000313" key="11">
    <source>
        <dbReference type="Proteomes" id="UP000500961"/>
    </source>
</evidence>
<evidence type="ECO:0000256" key="1">
    <source>
        <dbReference type="ARBA" id="ARBA00008714"/>
    </source>
</evidence>
<dbReference type="PANTHER" id="PTHR43595">
    <property type="entry name" value="37S RIBOSOMAL PROTEIN S26, MITOCHONDRIAL"/>
    <property type="match status" value="1"/>
</dbReference>
<evidence type="ECO:0000256" key="7">
    <source>
        <dbReference type="SAM" id="SignalP"/>
    </source>
</evidence>
<dbReference type="PIRSF" id="PIRSF000349">
    <property type="entry name" value="SODismutase"/>
    <property type="match status" value="1"/>
</dbReference>
<proteinExistence type="inferred from homology"/>
<protein>
    <recommendedName>
        <fullName evidence="2 6">Superoxide dismutase</fullName>
        <ecNumber evidence="2 6">1.15.1.1</ecNumber>
    </recommendedName>
</protein>
<dbReference type="InterPro" id="IPR019831">
    <property type="entry name" value="Mn/Fe_SOD_N"/>
</dbReference>
<dbReference type="Gene3D" id="1.10.287.990">
    <property type="entry name" value="Fe,Mn superoxide dismutase (SOD) domain"/>
    <property type="match status" value="1"/>
</dbReference>
<dbReference type="RefSeq" id="WP_173076584.1">
    <property type="nucleotide sequence ID" value="NZ_CP041345.1"/>
</dbReference>
<feature type="binding site" evidence="5">
    <location>
        <position position="192"/>
    </location>
    <ligand>
        <name>Mn(2+)</name>
        <dbReference type="ChEBI" id="CHEBI:29035"/>
    </ligand>
</feature>
<dbReference type="InterPro" id="IPR036314">
    <property type="entry name" value="SOD_C_sf"/>
</dbReference>
<feature type="domain" description="Manganese/iron superoxide dismutase N-terminal" evidence="8">
    <location>
        <begin position="33"/>
        <end position="112"/>
    </location>
</feature>
<dbReference type="Pfam" id="PF02777">
    <property type="entry name" value="Sod_Fe_C"/>
    <property type="match status" value="1"/>
</dbReference>
<feature type="binding site" evidence="5">
    <location>
        <position position="196"/>
    </location>
    <ligand>
        <name>Mn(2+)</name>
        <dbReference type="ChEBI" id="CHEBI:29035"/>
    </ligand>
</feature>
<evidence type="ECO:0000256" key="5">
    <source>
        <dbReference type="PIRSR" id="PIRSR000349-1"/>
    </source>
</evidence>
<evidence type="ECO:0000256" key="3">
    <source>
        <dbReference type="ARBA" id="ARBA00022723"/>
    </source>
</evidence>
<comment type="catalytic activity">
    <reaction evidence="6">
        <text>2 superoxide + 2 H(+) = H2O2 + O2</text>
        <dbReference type="Rhea" id="RHEA:20696"/>
        <dbReference type="ChEBI" id="CHEBI:15378"/>
        <dbReference type="ChEBI" id="CHEBI:15379"/>
        <dbReference type="ChEBI" id="CHEBI:16240"/>
        <dbReference type="ChEBI" id="CHEBI:18421"/>
        <dbReference type="EC" id="1.15.1.1"/>
    </reaction>
</comment>
<reference evidence="10 11" key="1">
    <citation type="submission" date="2019-07" db="EMBL/GenBank/DDBJ databases">
        <title>Thalassofilum flectens gen. nov., sp. nov., a novel moderate thermophilic anaerobe from a shallow sea hot spring in Kunashir Island (Russia), representing a new family in the order Bacteroidales, and proposal of Thalassofilacea fam. nov.</title>
        <authorList>
            <person name="Kochetkova T.V."/>
            <person name="Podosokorskaya O.A."/>
            <person name="Novikov A."/>
            <person name="Elcheninov A.G."/>
            <person name="Toshchakov S.V."/>
            <person name="Kublanov I.V."/>
        </authorList>
    </citation>
    <scope>NUCLEOTIDE SEQUENCE [LARGE SCALE GENOMIC DNA]</scope>
    <source>
        <strain evidence="10 11">38-H</strain>
    </source>
</reference>
<sequence>MKKLIFTFIAVAFSYLLNAQQCTFNQKVSDLDFYKLPYDYSALQPVIDAQTVEIHYSRHHQGYFKKFVKAAADNGLANKSIMEIMANVSNYPTAIRNNVGGYFNHVLYWQILKPGNRSKISNELSDAINNEFGSKDNLIAKLNEAALKRFGSGWAWLVVEPNGKLTICSTPNQDNPLMDISDVKGMPIIAIDVWEHAYYLKYQNKRADYVKGIWSLINWEVVSELYAKALNE</sequence>
<dbReference type="SUPFAM" id="SSF46609">
    <property type="entry name" value="Fe,Mn superoxide dismutase (SOD), N-terminal domain"/>
    <property type="match status" value="1"/>
</dbReference>
<dbReference type="GO" id="GO:0005737">
    <property type="term" value="C:cytoplasm"/>
    <property type="evidence" value="ECO:0007669"/>
    <property type="project" value="TreeGrafter"/>
</dbReference>
<dbReference type="Pfam" id="PF00081">
    <property type="entry name" value="Sod_Fe_N"/>
    <property type="match status" value="1"/>
</dbReference>
<dbReference type="InterPro" id="IPR019833">
    <property type="entry name" value="Mn/Fe_SOD_BS"/>
</dbReference>
<dbReference type="KEGG" id="ttz:FHG85_12915"/>
<organism evidence="10 11">
    <name type="scientific">Tenuifilum thalassicum</name>
    <dbReference type="NCBI Taxonomy" id="2590900"/>
    <lineage>
        <taxon>Bacteria</taxon>
        <taxon>Pseudomonadati</taxon>
        <taxon>Bacteroidota</taxon>
        <taxon>Bacteroidia</taxon>
        <taxon>Bacteroidales</taxon>
        <taxon>Tenuifilaceae</taxon>
        <taxon>Tenuifilum</taxon>
    </lineage>
</organism>
<evidence type="ECO:0000259" key="9">
    <source>
        <dbReference type="Pfam" id="PF02777"/>
    </source>
</evidence>
<keyword evidence="3 5" id="KW-0479">Metal-binding</keyword>
<gene>
    <name evidence="10" type="ORF">FHG85_12915</name>
</gene>
<dbReference type="Gene3D" id="3.55.40.20">
    <property type="entry name" value="Iron/manganese superoxide dismutase, C-terminal domain"/>
    <property type="match status" value="1"/>
</dbReference>
<feature type="binding site" evidence="5">
    <location>
        <position position="105"/>
    </location>
    <ligand>
        <name>Mn(2+)</name>
        <dbReference type="ChEBI" id="CHEBI:29035"/>
    </ligand>
</feature>
<evidence type="ECO:0000256" key="6">
    <source>
        <dbReference type="RuleBase" id="RU000414"/>
    </source>
</evidence>
<keyword evidence="4 6" id="KW-0560">Oxidoreductase</keyword>
<dbReference type="SUPFAM" id="SSF54719">
    <property type="entry name" value="Fe,Mn superoxide dismutase (SOD), C-terminal domain"/>
    <property type="match status" value="1"/>
</dbReference>
<dbReference type="AlphaFoldDB" id="A0A7D3Y649"/>
<evidence type="ECO:0000256" key="4">
    <source>
        <dbReference type="ARBA" id="ARBA00023002"/>
    </source>
</evidence>
<comment type="function">
    <text evidence="6">Destroys radicals which are normally produced within the cells and which are toxic to biological systems.</text>
</comment>
<dbReference type="PANTHER" id="PTHR43595:SF2">
    <property type="entry name" value="SMALL RIBOSOMAL SUBUNIT PROTEIN MS42"/>
    <property type="match status" value="1"/>
</dbReference>
<keyword evidence="7" id="KW-0732">Signal</keyword>
<dbReference type="EMBL" id="CP041345">
    <property type="protein sequence ID" value="QKG81129.1"/>
    <property type="molecule type" value="Genomic_DNA"/>
</dbReference>
<feature type="signal peptide" evidence="7">
    <location>
        <begin position="1"/>
        <end position="19"/>
    </location>
</feature>
<dbReference type="InterPro" id="IPR001189">
    <property type="entry name" value="Mn/Fe_SOD"/>
</dbReference>
<dbReference type="InterPro" id="IPR036324">
    <property type="entry name" value="Mn/Fe_SOD_N_sf"/>
</dbReference>
<feature type="domain" description="Manganese/iron superoxide dismutase C-terminal" evidence="9">
    <location>
        <begin position="122"/>
        <end position="224"/>
    </location>
</feature>
<name>A0A7D3Y649_9BACT</name>
<evidence type="ECO:0000256" key="2">
    <source>
        <dbReference type="ARBA" id="ARBA00012682"/>
    </source>
</evidence>
<dbReference type="PROSITE" id="PS00088">
    <property type="entry name" value="SOD_MN"/>
    <property type="match status" value="1"/>
</dbReference>
<dbReference type="Proteomes" id="UP000500961">
    <property type="component" value="Chromosome"/>
</dbReference>
<dbReference type="GO" id="GO:0046872">
    <property type="term" value="F:metal ion binding"/>
    <property type="evidence" value="ECO:0007669"/>
    <property type="project" value="UniProtKB-KW"/>
</dbReference>
<dbReference type="InterPro" id="IPR019832">
    <property type="entry name" value="Mn/Fe_SOD_C"/>
</dbReference>
<feature type="binding site" evidence="5">
    <location>
        <position position="55"/>
    </location>
    <ligand>
        <name>Mn(2+)</name>
        <dbReference type="ChEBI" id="CHEBI:29035"/>
    </ligand>
</feature>
<dbReference type="EC" id="1.15.1.1" evidence="2 6"/>
<comment type="similarity">
    <text evidence="1 6">Belongs to the iron/manganese superoxide dismutase family.</text>
</comment>
<feature type="chain" id="PRO_5029813434" description="Superoxide dismutase" evidence="7">
    <location>
        <begin position="20"/>
        <end position="232"/>
    </location>
</feature>
<dbReference type="PRINTS" id="PR01703">
    <property type="entry name" value="MNSODISMTASE"/>
</dbReference>
<accession>A0A7D3Y649</accession>
<dbReference type="GO" id="GO:0004784">
    <property type="term" value="F:superoxide dismutase activity"/>
    <property type="evidence" value="ECO:0007669"/>
    <property type="project" value="UniProtKB-EC"/>
</dbReference>
<evidence type="ECO:0000259" key="8">
    <source>
        <dbReference type="Pfam" id="PF00081"/>
    </source>
</evidence>